<evidence type="ECO:0000313" key="2">
    <source>
        <dbReference type="EMBL" id="KAG0461322.1"/>
    </source>
</evidence>
<gene>
    <name evidence="2" type="ORF">HPP92_021619</name>
</gene>
<proteinExistence type="predicted"/>
<dbReference type="OrthoDB" id="427480at2759"/>
<protein>
    <submittedName>
        <fullName evidence="2">Uncharacterized protein</fullName>
    </submittedName>
</protein>
<keyword evidence="1" id="KW-1133">Transmembrane helix</keyword>
<comment type="caution">
    <text evidence="2">The sequence shown here is derived from an EMBL/GenBank/DDBJ whole genome shotgun (WGS) entry which is preliminary data.</text>
</comment>
<reference evidence="2 3" key="1">
    <citation type="journal article" date="2020" name="Nat. Food">
        <title>A phased Vanilla planifolia genome enables genetic improvement of flavour and production.</title>
        <authorList>
            <person name="Hasing T."/>
            <person name="Tang H."/>
            <person name="Brym M."/>
            <person name="Khazi F."/>
            <person name="Huang T."/>
            <person name="Chambers A.H."/>
        </authorList>
    </citation>
    <scope>NUCLEOTIDE SEQUENCE [LARGE SCALE GENOMIC DNA]</scope>
    <source>
        <tissue evidence="2">Leaf</tissue>
    </source>
</reference>
<name>A0A835Q4L8_VANPL</name>
<feature type="transmembrane region" description="Helical" evidence="1">
    <location>
        <begin position="7"/>
        <end position="31"/>
    </location>
</feature>
<keyword evidence="1" id="KW-0812">Transmembrane</keyword>
<keyword evidence="3" id="KW-1185">Reference proteome</keyword>
<dbReference type="AlphaFoldDB" id="A0A835Q4L8"/>
<evidence type="ECO:0000256" key="1">
    <source>
        <dbReference type="SAM" id="Phobius"/>
    </source>
</evidence>
<accession>A0A835Q4L8</accession>
<sequence>MLLFFRMGAALIMFCIYVLFTFSFIFLSLVLLFLLDLFFLLCLALLLMMTIILSISLFLHEILDKKVNPGVICMAAAPHDNGVVNALIVAVCESLYALPAVTMHSHLRVGGGVETVHLHHCSFVGSCEGDDPRRIIPLTMVAAPPEPCEDGDHITELGIDMLVALLLGLRRSHELWEAWEVSVLGWRTVPSIRWYIWLRKSNYVRMLDAECRMLGRRKRCTRMKARHLLISYTSSPLNVQTSFIIYLFYYRYLFLYFNFFYLIPQNLSSVSLLG</sequence>
<dbReference type="Proteomes" id="UP000636800">
    <property type="component" value="Chromosome 11"/>
</dbReference>
<dbReference type="EMBL" id="JADCNL010000011">
    <property type="protein sequence ID" value="KAG0461322.1"/>
    <property type="molecule type" value="Genomic_DNA"/>
</dbReference>
<organism evidence="2 3">
    <name type="scientific">Vanilla planifolia</name>
    <name type="common">Vanilla</name>
    <dbReference type="NCBI Taxonomy" id="51239"/>
    <lineage>
        <taxon>Eukaryota</taxon>
        <taxon>Viridiplantae</taxon>
        <taxon>Streptophyta</taxon>
        <taxon>Embryophyta</taxon>
        <taxon>Tracheophyta</taxon>
        <taxon>Spermatophyta</taxon>
        <taxon>Magnoliopsida</taxon>
        <taxon>Liliopsida</taxon>
        <taxon>Asparagales</taxon>
        <taxon>Orchidaceae</taxon>
        <taxon>Vanilloideae</taxon>
        <taxon>Vanilleae</taxon>
        <taxon>Vanilla</taxon>
    </lineage>
</organism>
<evidence type="ECO:0000313" key="3">
    <source>
        <dbReference type="Proteomes" id="UP000636800"/>
    </source>
</evidence>
<keyword evidence="1" id="KW-0472">Membrane</keyword>
<feature type="transmembrane region" description="Helical" evidence="1">
    <location>
        <begin position="37"/>
        <end position="59"/>
    </location>
</feature>
<feature type="transmembrane region" description="Helical" evidence="1">
    <location>
        <begin position="227"/>
        <end position="249"/>
    </location>
</feature>